<sequence length="134" mass="14892">MSDRPASWRFPTMKQIQKLANAPVVGKSTPPTPAVGPADDLPDPYWEALLAEAGADTVAPGKPIQARNLSEIGRHVLRVSCRRCARIVEIQKADATRLYGPQAFWRDVGQRLLDNTCQQRTGRHEEDGCWPAFE</sequence>
<protein>
    <submittedName>
        <fullName evidence="2">Uncharacterized protein</fullName>
    </submittedName>
</protein>
<accession>A0ABS9LFF8</accession>
<evidence type="ECO:0000313" key="2">
    <source>
        <dbReference type="EMBL" id="MCG2665740.1"/>
    </source>
</evidence>
<feature type="region of interest" description="Disordered" evidence="1">
    <location>
        <begin position="21"/>
        <end position="41"/>
    </location>
</feature>
<gene>
    <name evidence="2" type="ORF">L6637_02185</name>
</gene>
<dbReference type="Proteomes" id="UP001139012">
    <property type="component" value="Unassembled WGS sequence"/>
</dbReference>
<name>A0ABS9LFF8_9BRAD</name>
<dbReference type="EMBL" id="JAKLUA010000001">
    <property type="protein sequence ID" value="MCG2665740.1"/>
    <property type="molecule type" value="Genomic_DNA"/>
</dbReference>
<reference evidence="2" key="1">
    <citation type="submission" date="2022-01" db="EMBL/GenBank/DDBJ databases">
        <title>Genome sequnece data of strain Bradyrhizobium sp. nov.</title>
        <authorList>
            <person name="Zhang J."/>
        </authorList>
    </citation>
    <scope>NUCLEOTIDE SEQUENCE</scope>
    <source>
        <strain evidence="2">WYCCWR 12774</strain>
    </source>
</reference>
<dbReference type="RefSeq" id="WP_237868943.1">
    <property type="nucleotide sequence ID" value="NZ_JAKLUA010000001.1"/>
</dbReference>
<evidence type="ECO:0000256" key="1">
    <source>
        <dbReference type="SAM" id="MobiDB-lite"/>
    </source>
</evidence>
<organism evidence="2 3">
    <name type="scientific">Bradyrhizobium zhengyangense</name>
    <dbReference type="NCBI Taxonomy" id="2911009"/>
    <lineage>
        <taxon>Bacteria</taxon>
        <taxon>Pseudomonadati</taxon>
        <taxon>Pseudomonadota</taxon>
        <taxon>Alphaproteobacteria</taxon>
        <taxon>Hyphomicrobiales</taxon>
        <taxon>Nitrobacteraceae</taxon>
        <taxon>Bradyrhizobium</taxon>
    </lineage>
</organism>
<keyword evidence="3" id="KW-1185">Reference proteome</keyword>
<evidence type="ECO:0000313" key="3">
    <source>
        <dbReference type="Proteomes" id="UP001139012"/>
    </source>
</evidence>
<proteinExistence type="predicted"/>
<comment type="caution">
    <text evidence="2">The sequence shown here is derived from an EMBL/GenBank/DDBJ whole genome shotgun (WGS) entry which is preliminary data.</text>
</comment>